<dbReference type="SUPFAM" id="SSF46955">
    <property type="entry name" value="Putative DNA-binding domain"/>
    <property type="match status" value="1"/>
</dbReference>
<evidence type="ECO:0000259" key="4">
    <source>
        <dbReference type="PROSITE" id="PS50937"/>
    </source>
</evidence>
<dbReference type="KEGG" id="nah:F5544_35185"/>
<dbReference type="PANTHER" id="PTHR30204">
    <property type="entry name" value="REDOX-CYCLING DRUG-SENSING TRANSCRIPTIONAL ACTIVATOR SOXR"/>
    <property type="match status" value="1"/>
</dbReference>
<evidence type="ECO:0000313" key="5">
    <source>
        <dbReference type="EMBL" id="QIS14869.1"/>
    </source>
</evidence>
<dbReference type="PRINTS" id="PR00040">
    <property type="entry name" value="HTHMERR"/>
</dbReference>
<dbReference type="PROSITE" id="PS50937">
    <property type="entry name" value="HTH_MERR_2"/>
    <property type="match status" value="1"/>
</dbReference>
<reference evidence="5 6" key="1">
    <citation type="journal article" date="2019" name="ACS Chem. Biol.">
        <title>Identification and Mobilization of a Cryptic Antibiotic Biosynthesis Gene Locus from a Human-Pathogenic Nocardia Isolate.</title>
        <authorList>
            <person name="Herisse M."/>
            <person name="Ishida K."/>
            <person name="Porter J.L."/>
            <person name="Howden B."/>
            <person name="Hertweck C."/>
            <person name="Stinear T.P."/>
            <person name="Pidot S.J."/>
        </authorList>
    </citation>
    <scope>NUCLEOTIDE SEQUENCE [LARGE SCALE GENOMIC DNA]</scope>
    <source>
        <strain evidence="5 6">AUSMDU00012717</strain>
    </source>
</reference>
<gene>
    <name evidence="5" type="ORF">F5544_35185</name>
</gene>
<keyword evidence="6" id="KW-1185">Reference proteome</keyword>
<dbReference type="GO" id="GO:0003677">
    <property type="term" value="F:DNA binding"/>
    <property type="evidence" value="ECO:0007669"/>
    <property type="project" value="UniProtKB-KW"/>
</dbReference>
<protein>
    <submittedName>
        <fullName evidence="5">MerR family transcriptional regulator</fullName>
    </submittedName>
</protein>
<dbReference type="Gene3D" id="1.10.1660.10">
    <property type="match status" value="1"/>
</dbReference>
<feature type="domain" description="HTH merR-type" evidence="4">
    <location>
        <begin position="50"/>
        <end position="119"/>
    </location>
</feature>
<name>A0A6G9YNJ8_9NOCA</name>
<evidence type="ECO:0000256" key="2">
    <source>
        <dbReference type="SAM" id="Coils"/>
    </source>
</evidence>
<evidence type="ECO:0000313" key="6">
    <source>
        <dbReference type="Proteomes" id="UP000503540"/>
    </source>
</evidence>
<keyword evidence="2" id="KW-0175">Coiled coil</keyword>
<dbReference type="AlphaFoldDB" id="A0A6G9YNJ8"/>
<organism evidence="5 6">
    <name type="scientific">Nocardia arthritidis</name>
    <dbReference type="NCBI Taxonomy" id="228602"/>
    <lineage>
        <taxon>Bacteria</taxon>
        <taxon>Bacillati</taxon>
        <taxon>Actinomycetota</taxon>
        <taxon>Actinomycetes</taxon>
        <taxon>Mycobacteriales</taxon>
        <taxon>Nocardiaceae</taxon>
        <taxon>Nocardia</taxon>
    </lineage>
</organism>
<keyword evidence="1" id="KW-0238">DNA-binding</keyword>
<accession>A0A6G9YNJ8</accession>
<dbReference type="InterPro" id="IPR047057">
    <property type="entry name" value="MerR_fam"/>
</dbReference>
<dbReference type="PANTHER" id="PTHR30204:SF96">
    <property type="entry name" value="CHROMOSOME-ANCHORING PROTEIN RACA"/>
    <property type="match status" value="1"/>
</dbReference>
<sequence length="238" mass="26529">MHITAGLSPRTHFRPGFTLETDVASGPSVDFAHRRGGPTVTQGDSAGERTWRSGELARETGVTVRALHHYDRLGLLSPSSRTAGGHRCYDGADVRRLHRIIALRSFGFALDEIATLLDAGPDDPRGLLEQQLALVDDRIADALKLRARLLDVLGRLDHLVEPSTTQFLRMIEVTIAMDRPLTPERLAEMSRARAEYRQSLSDAELAALQETRAAAFAAMSEEERERLHEQRRRMMPTT</sequence>
<feature type="coiled-coil region" evidence="2">
    <location>
        <begin position="186"/>
        <end position="225"/>
    </location>
</feature>
<dbReference type="PROSITE" id="PS00552">
    <property type="entry name" value="HTH_MERR_1"/>
    <property type="match status" value="1"/>
</dbReference>
<feature type="region of interest" description="Disordered" evidence="3">
    <location>
        <begin position="28"/>
        <end position="53"/>
    </location>
</feature>
<evidence type="ECO:0000256" key="1">
    <source>
        <dbReference type="ARBA" id="ARBA00023125"/>
    </source>
</evidence>
<dbReference type="InterPro" id="IPR009061">
    <property type="entry name" value="DNA-bd_dom_put_sf"/>
</dbReference>
<dbReference type="GO" id="GO:0003700">
    <property type="term" value="F:DNA-binding transcription factor activity"/>
    <property type="evidence" value="ECO:0007669"/>
    <property type="project" value="InterPro"/>
</dbReference>
<dbReference type="EMBL" id="CP046172">
    <property type="protein sequence ID" value="QIS14869.1"/>
    <property type="molecule type" value="Genomic_DNA"/>
</dbReference>
<dbReference type="Proteomes" id="UP000503540">
    <property type="component" value="Chromosome"/>
</dbReference>
<proteinExistence type="predicted"/>
<dbReference type="SMART" id="SM00422">
    <property type="entry name" value="HTH_MERR"/>
    <property type="match status" value="1"/>
</dbReference>
<dbReference type="Pfam" id="PF13411">
    <property type="entry name" value="MerR_1"/>
    <property type="match status" value="1"/>
</dbReference>
<dbReference type="InterPro" id="IPR000551">
    <property type="entry name" value="MerR-type_HTH_dom"/>
</dbReference>
<evidence type="ECO:0000256" key="3">
    <source>
        <dbReference type="SAM" id="MobiDB-lite"/>
    </source>
</evidence>